<reference evidence="3" key="2">
    <citation type="submission" date="2017-02" db="UniProtKB">
        <authorList>
            <consortium name="WormBaseParasite"/>
        </authorList>
    </citation>
    <scope>IDENTIFICATION</scope>
</reference>
<dbReference type="AlphaFoldDB" id="A0A0K0DK00"/>
<feature type="compositionally biased region" description="Polar residues" evidence="1">
    <location>
        <begin position="75"/>
        <end position="87"/>
    </location>
</feature>
<feature type="region of interest" description="Disordered" evidence="1">
    <location>
        <begin position="74"/>
        <end position="124"/>
    </location>
</feature>
<dbReference type="Proteomes" id="UP000035642">
    <property type="component" value="Unassembled WGS sequence"/>
</dbReference>
<feature type="region of interest" description="Disordered" evidence="1">
    <location>
        <begin position="1"/>
        <end position="24"/>
    </location>
</feature>
<evidence type="ECO:0000256" key="1">
    <source>
        <dbReference type="SAM" id="MobiDB-lite"/>
    </source>
</evidence>
<reference evidence="2" key="1">
    <citation type="submission" date="2012-09" db="EMBL/GenBank/DDBJ databases">
        <authorList>
            <person name="Martin A.A."/>
        </authorList>
    </citation>
    <scope>NUCLEOTIDE SEQUENCE</scope>
</reference>
<organism evidence="2 3">
    <name type="scientific">Angiostrongylus cantonensis</name>
    <name type="common">Rat lungworm</name>
    <dbReference type="NCBI Taxonomy" id="6313"/>
    <lineage>
        <taxon>Eukaryota</taxon>
        <taxon>Metazoa</taxon>
        <taxon>Ecdysozoa</taxon>
        <taxon>Nematoda</taxon>
        <taxon>Chromadorea</taxon>
        <taxon>Rhabditida</taxon>
        <taxon>Rhabditina</taxon>
        <taxon>Rhabditomorpha</taxon>
        <taxon>Strongyloidea</taxon>
        <taxon>Metastrongylidae</taxon>
        <taxon>Angiostrongylus</taxon>
    </lineage>
</organism>
<accession>A0A0K0DK00</accession>
<protein>
    <submittedName>
        <fullName evidence="3">DEK_C domain-containing protein</fullName>
    </submittedName>
</protein>
<evidence type="ECO:0000313" key="3">
    <source>
        <dbReference type="WBParaSite" id="ACAC_0001178701-mRNA-1"/>
    </source>
</evidence>
<proteinExistence type="predicted"/>
<feature type="compositionally biased region" description="Basic and acidic residues" evidence="1">
    <location>
        <begin position="103"/>
        <end position="112"/>
    </location>
</feature>
<dbReference type="WBParaSite" id="ACAC_0001178701-mRNA-1">
    <property type="protein sequence ID" value="ACAC_0001178701-mRNA-1"/>
    <property type="gene ID" value="ACAC_0001178701"/>
</dbReference>
<feature type="compositionally biased region" description="Low complexity" evidence="1">
    <location>
        <begin position="88"/>
        <end position="101"/>
    </location>
</feature>
<sequence>MEELTKEQTHITSTKNKDERSEKKDNVYNLMRTLNLTDEETKDIVKRVEKFLDFDLHQIVRDELVKKLSEVRLTGHTNPPDVSQKSSTLVPTTDATTQATTTEEERKTDDHTTSPMRQSTSEKELLSLLPKKNGHSENKSNFVEAEIFTAQLHLPIEEKMVDEKNYDDLPISNEERMTMELDGAFPVSLLIFVGEVYSIATVIFDHTEVFECLEHLKDQEYEMSGTSTPSTVQLATDIAAPQASTPSETLPTTQIHEVVSNTINNTKKVIIKSRNGIDANALNMKFVTGAPLDLDNEDNHALAYRNRNLHRSASSTNPPAPTFPKSTSGKPRHFTHPKTPFERLVVDYKQRLAGGMDIDKILKSIYSNAYISLIDAKDAPKVQIPLSMRRAEITLG</sequence>
<feature type="region of interest" description="Disordered" evidence="1">
    <location>
        <begin position="309"/>
        <end position="337"/>
    </location>
</feature>
<name>A0A0K0DK00_ANGCA</name>
<evidence type="ECO:0000313" key="2">
    <source>
        <dbReference type="Proteomes" id="UP000035642"/>
    </source>
</evidence>
<keyword evidence="2" id="KW-1185">Reference proteome</keyword>